<evidence type="ECO:0000313" key="2">
    <source>
        <dbReference type="EMBL" id="CAI9970986.1"/>
    </source>
</evidence>
<sequence length="108" mass="12828">MRQNQMQVKPTEYQFERMPYSVMIETALKKPGAFAVKGLSKVDKSQLPSANNKYKHNLPSSEENNNFMRRNNKKLNQIWSTQVFQSSWEKRPVRIGPEGQQWKCNRYF</sequence>
<dbReference type="EMBL" id="CAXDID020000127">
    <property type="protein sequence ID" value="CAL6034228.1"/>
    <property type="molecule type" value="Genomic_DNA"/>
</dbReference>
<dbReference type="EMBL" id="CATOUU010001084">
    <property type="protein sequence ID" value="CAI9970986.1"/>
    <property type="molecule type" value="Genomic_DNA"/>
</dbReference>
<keyword evidence="6" id="KW-1185">Reference proteome</keyword>
<dbReference type="EMBL" id="CAXDID020000127">
    <property type="protein sequence ID" value="CAL6034222.1"/>
    <property type="molecule type" value="Genomic_DNA"/>
</dbReference>
<evidence type="ECO:0000313" key="4">
    <source>
        <dbReference type="EMBL" id="CAL6034222.1"/>
    </source>
</evidence>
<organism evidence="2">
    <name type="scientific">Hexamita inflata</name>
    <dbReference type="NCBI Taxonomy" id="28002"/>
    <lineage>
        <taxon>Eukaryota</taxon>
        <taxon>Metamonada</taxon>
        <taxon>Diplomonadida</taxon>
        <taxon>Hexamitidae</taxon>
        <taxon>Hexamitinae</taxon>
        <taxon>Hexamita</taxon>
    </lineage>
</organism>
<dbReference type="AlphaFoldDB" id="A0AA86RBP2"/>
<evidence type="ECO:0000313" key="5">
    <source>
        <dbReference type="EMBL" id="CAL6034228.1"/>
    </source>
</evidence>
<dbReference type="Proteomes" id="UP001642409">
    <property type="component" value="Unassembled WGS sequence"/>
</dbReference>
<comment type="caution">
    <text evidence="2">The sequence shown here is derived from an EMBL/GenBank/DDBJ whole genome shotgun (WGS) entry which is preliminary data.</text>
</comment>
<gene>
    <name evidence="4" type="ORF">HINF_LOCUS35350</name>
    <name evidence="5" type="ORF">HINF_LOCUS35353</name>
    <name evidence="2" type="ORF">HINF_LOCUS58631</name>
    <name evidence="3" type="ORF">HINF_LOCUS58634</name>
</gene>
<proteinExistence type="predicted"/>
<accession>A0AA86RBP2</accession>
<evidence type="ECO:0000313" key="3">
    <source>
        <dbReference type="EMBL" id="CAI9970989.1"/>
    </source>
</evidence>
<reference evidence="2" key="1">
    <citation type="submission" date="2023-06" db="EMBL/GenBank/DDBJ databases">
        <authorList>
            <person name="Kurt Z."/>
        </authorList>
    </citation>
    <scope>NUCLEOTIDE SEQUENCE</scope>
</reference>
<evidence type="ECO:0000313" key="6">
    <source>
        <dbReference type="Proteomes" id="UP001642409"/>
    </source>
</evidence>
<evidence type="ECO:0000256" key="1">
    <source>
        <dbReference type="SAM" id="MobiDB-lite"/>
    </source>
</evidence>
<reference evidence="4 6" key="2">
    <citation type="submission" date="2024-07" db="EMBL/GenBank/DDBJ databases">
        <authorList>
            <person name="Akdeniz Z."/>
        </authorList>
    </citation>
    <scope>NUCLEOTIDE SEQUENCE [LARGE SCALE GENOMIC DNA]</scope>
</reference>
<feature type="region of interest" description="Disordered" evidence="1">
    <location>
        <begin position="46"/>
        <end position="66"/>
    </location>
</feature>
<name>A0AA86RBP2_9EUKA</name>
<dbReference type="EMBL" id="CATOUU010001084">
    <property type="protein sequence ID" value="CAI9970989.1"/>
    <property type="molecule type" value="Genomic_DNA"/>
</dbReference>
<protein>
    <submittedName>
        <fullName evidence="4">Hypothetical_protein</fullName>
    </submittedName>
</protein>